<dbReference type="RefSeq" id="WP_051161002.1">
    <property type="nucleotide sequence ID" value="NZ_JACHIT010000001.1"/>
</dbReference>
<reference evidence="6 7" key="1">
    <citation type="submission" date="2020-08" db="EMBL/GenBank/DDBJ databases">
        <title>Sequencing the genomes of 1000 actinobacteria strains.</title>
        <authorList>
            <person name="Klenk H.-P."/>
        </authorList>
    </citation>
    <scope>NUCLEOTIDE SEQUENCE [LARGE SCALE GENOMIC DNA]</scope>
    <source>
        <strain evidence="6 7">DSM 43582</strain>
    </source>
</reference>
<evidence type="ECO:0000256" key="2">
    <source>
        <dbReference type="ARBA" id="ARBA00022692"/>
    </source>
</evidence>
<comment type="subcellular location">
    <subcellularLocation>
        <location evidence="5">Cell membrane</location>
        <topology evidence="5">Multi-pass membrane protein</topology>
    </subcellularLocation>
    <subcellularLocation>
        <location evidence="1">Membrane</location>
        <topology evidence="1">Multi-pass membrane protein</topology>
    </subcellularLocation>
</comment>
<dbReference type="AlphaFoldDB" id="A0A7W9PBA4"/>
<evidence type="ECO:0000256" key="4">
    <source>
        <dbReference type="ARBA" id="ARBA00023136"/>
    </source>
</evidence>
<dbReference type="GO" id="GO:0005886">
    <property type="term" value="C:plasma membrane"/>
    <property type="evidence" value="ECO:0007669"/>
    <property type="project" value="UniProtKB-SubCell"/>
</dbReference>
<gene>
    <name evidence="6" type="ORF">BJY24_001804</name>
</gene>
<comment type="caution">
    <text evidence="6">The sequence shown here is derived from an EMBL/GenBank/DDBJ whole genome shotgun (WGS) entry which is preliminary data.</text>
</comment>
<dbReference type="InterPro" id="IPR002781">
    <property type="entry name" value="TM_pro_TauE-like"/>
</dbReference>
<evidence type="ECO:0000313" key="6">
    <source>
        <dbReference type="EMBL" id="MBB5912937.1"/>
    </source>
</evidence>
<sequence>MLIAVFIAIGAVAGAISAVDVPDIVLHILFAVYLAVTIADTAMRSGFFTGPDHDADLEKPLGRFTSTVGGLGIGAVASFLGGGSSVITVPLLLRRHGRPWPPPPPWQTPSASR</sequence>
<evidence type="ECO:0000256" key="3">
    <source>
        <dbReference type="ARBA" id="ARBA00022989"/>
    </source>
</evidence>
<feature type="transmembrane region" description="Helical" evidence="5">
    <location>
        <begin position="28"/>
        <end position="47"/>
    </location>
</feature>
<keyword evidence="7" id="KW-1185">Reference proteome</keyword>
<proteinExistence type="inferred from homology"/>
<evidence type="ECO:0000313" key="7">
    <source>
        <dbReference type="Proteomes" id="UP000540412"/>
    </source>
</evidence>
<organism evidence="6 7">
    <name type="scientific">Nocardia transvalensis</name>
    <dbReference type="NCBI Taxonomy" id="37333"/>
    <lineage>
        <taxon>Bacteria</taxon>
        <taxon>Bacillati</taxon>
        <taxon>Actinomycetota</taxon>
        <taxon>Actinomycetes</taxon>
        <taxon>Mycobacteriales</taxon>
        <taxon>Nocardiaceae</taxon>
        <taxon>Nocardia</taxon>
    </lineage>
</organism>
<dbReference type="Proteomes" id="UP000540412">
    <property type="component" value="Unassembled WGS sequence"/>
</dbReference>
<keyword evidence="3 5" id="KW-1133">Transmembrane helix</keyword>
<dbReference type="EMBL" id="JACHIT010000001">
    <property type="protein sequence ID" value="MBB5912937.1"/>
    <property type="molecule type" value="Genomic_DNA"/>
</dbReference>
<name>A0A7W9PBA4_9NOCA</name>
<keyword evidence="2 5" id="KW-0812">Transmembrane</keyword>
<evidence type="ECO:0000256" key="5">
    <source>
        <dbReference type="RuleBase" id="RU363041"/>
    </source>
</evidence>
<protein>
    <recommendedName>
        <fullName evidence="5">Probable membrane transporter protein</fullName>
    </recommendedName>
</protein>
<dbReference type="Pfam" id="PF01925">
    <property type="entry name" value="TauE"/>
    <property type="match status" value="1"/>
</dbReference>
<accession>A0A7W9PBA4</accession>
<keyword evidence="4 5" id="KW-0472">Membrane</keyword>
<keyword evidence="5" id="KW-1003">Cell membrane</keyword>
<feature type="transmembrane region" description="Helical" evidence="5">
    <location>
        <begin position="68"/>
        <end position="93"/>
    </location>
</feature>
<comment type="similarity">
    <text evidence="5">Belongs to the 4-toluene sulfonate uptake permease (TSUP) (TC 2.A.102) family.</text>
</comment>
<evidence type="ECO:0000256" key="1">
    <source>
        <dbReference type="ARBA" id="ARBA00004141"/>
    </source>
</evidence>